<evidence type="ECO:0000256" key="5">
    <source>
        <dbReference type="ARBA" id="ARBA00023242"/>
    </source>
</evidence>
<dbReference type="Gramene" id="KZN07177">
    <property type="protein sequence ID" value="KZN07177"/>
    <property type="gene ID" value="DCAR_008014"/>
</dbReference>
<dbReference type="OMA" id="PAAMDRF"/>
<comment type="subcellular location">
    <subcellularLocation>
        <location evidence="1">Nucleus</location>
    </subcellularLocation>
</comment>
<feature type="compositionally biased region" description="Polar residues" evidence="7">
    <location>
        <begin position="188"/>
        <end position="200"/>
    </location>
</feature>
<gene>
    <name evidence="8" type="ORF">DCAR_0209057</name>
</gene>
<evidence type="ECO:0000256" key="7">
    <source>
        <dbReference type="SAM" id="MobiDB-lite"/>
    </source>
</evidence>
<dbReference type="PRINTS" id="PR00367">
    <property type="entry name" value="ETHRSPELEMNT"/>
</dbReference>
<dbReference type="AlphaFoldDB" id="A0A166EZW1"/>
<dbReference type="Pfam" id="PF00847">
    <property type="entry name" value="AP2"/>
    <property type="match status" value="1"/>
</dbReference>
<dbReference type="SUPFAM" id="SSF54171">
    <property type="entry name" value="DNA-binding domain"/>
    <property type="match status" value="1"/>
</dbReference>
<reference evidence="8" key="2">
    <citation type="submission" date="2022-03" db="EMBL/GenBank/DDBJ databases">
        <title>Draft title - Genomic analysis of global carrot germplasm unveils the trajectory of domestication and the origin of high carotenoid orange carrot.</title>
        <authorList>
            <person name="Iorizzo M."/>
            <person name="Ellison S."/>
            <person name="Senalik D."/>
            <person name="Macko-Podgorni A."/>
            <person name="Grzebelus D."/>
            <person name="Bostan H."/>
            <person name="Rolling W."/>
            <person name="Curaba J."/>
            <person name="Simon P."/>
        </authorList>
    </citation>
    <scope>NUCLEOTIDE SEQUENCE</scope>
    <source>
        <tissue evidence="8">Leaf</tissue>
    </source>
</reference>
<reference evidence="8" key="1">
    <citation type="journal article" date="2016" name="Nat. Genet.">
        <title>A high-quality carrot genome assembly provides new insights into carotenoid accumulation and asterid genome evolution.</title>
        <authorList>
            <person name="Iorizzo M."/>
            <person name="Ellison S."/>
            <person name="Senalik D."/>
            <person name="Zeng P."/>
            <person name="Satapoomin P."/>
            <person name="Huang J."/>
            <person name="Bowman M."/>
            <person name="Iovene M."/>
            <person name="Sanseverino W."/>
            <person name="Cavagnaro P."/>
            <person name="Yildiz M."/>
            <person name="Macko-Podgorni A."/>
            <person name="Moranska E."/>
            <person name="Grzebelus E."/>
            <person name="Grzebelus D."/>
            <person name="Ashrafi H."/>
            <person name="Zheng Z."/>
            <person name="Cheng S."/>
            <person name="Spooner D."/>
            <person name="Van Deynze A."/>
            <person name="Simon P."/>
        </authorList>
    </citation>
    <scope>NUCLEOTIDE SEQUENCE</scope>
    <source>
        <tissue evidence="8">Leaf</tissue>
    </source>
</reference>
<dbReference type="GO" id="GO:0003700">
    <property type="term" value="F:DNA-binding transcription factor activity"/>
    <property type="evidence" value="ECO:0007669"/>
    <property type="project" value="InterPro"/>
</dbReference>
<dbReference type="FunFam" id="3.30.730.10:FF:000005">
    <property type="entry name" value="ethylene-responsive transcription factor RAP2-11"/>
    <property type="match status" value="1"/>
</dbReference>
<dbReference type="InterPro" id="IPR016177">
    <property type="entry name" value="DNA-bd_dom_sf"/>
</dbReference>
<keyword evidence="5" id="KW-0539">Nucleus</keyword>
<organism evidence="8 9">
    <name type="scientific">Daucus carota subsp. sativus</name>
    <name type="common">Carrot</name>
    <dbReference type="NCBI Taxonomy" id="79200"/>
    <lineage>
        <taxon>Eukaryota</taxon>
        <taxon>Viridiplantae</taxon>
        <taxon>Streptophyta</taxon>
        <taxon>Embryophyta</taxon>
        <taxon>Tracheophyta</taxon>
        <taxon>Spermatophyta</taxon>
        <taxon>Magnoliopsida</taxon>
        <taxon>eudicotyledons</taxon>
        <taxon>Gunneridae</taxon>
        <taxon>Pentapetalae</taxon>
        <taxon>asterids</taxon>
        <taxon>campanulids</taxon>
        <taxon>Apiales</taxon>
        <taxon>Apiaceae</taxon>
        <taxon>Apioideae</taxon>
        <taxon>Scandiceae</taxon>
        <taxon>Daucinae</taxon>
        <taxon>Daucus</taxon>
        <taxon>Daucus sect. Daucus</taxon>
    </lineage>
</organism>
<dbReference type="KEGG" id="dcr:108207785"/>
<evidence type="ECO:0000256" key="3">
    <source>
        <dbReference type="ARBA" id="ARBA00023125"/>
    </source>
</evidence>
<evidence type="ECO:0000256" key="4">
    <source>
        <dbReference type="ARBA" id="ARBA00023163"/>
    </source>
</evidence>
<dbReference type="CDD" id="cd00018">
    <property type="entry name" value="AP2"/>
    <property type="match status" value="1"/>
</dbReference>
<dbReference type="PANTHER" id="PTHR31194:SF189">
    <property type="entry name" value="AP2_ERF DOMAIN-CONTAINING PROTEIN"/>
    <property type="match status" value="1"/>
</dbReference>
<dbReference type="InterPro" id="IPR001471">
    <property type="entry name" value="AP2/ERF_dom"/>
</dbReference>
<keyword evidence="9" id="KW-1185">Reference proteome</keyword>
<evidence type="ECO:0000313" key="9">
    <source>
        <dbReference type="Proteomes" id="UP000077755"/>
    </source>
</evidence>
<dbReference type="OrthoDB" id="1293062at2759"/>
<dbReference type="EMBL" id="CP093344">
    <property type="protein sequence ID" value="WOG89818.1"/>
    <property type="molecule type" value="Genomic_DNA"/>
</dbReference>
<dbReference type="PANTHER" id="PTHR31194">
    <property type="entry name" value="SHN SHINE , DNA BINDING / TRANSCRIPTION FACTOR"/>
    <property type="match status" value="1"/>
</dbReference>
<keyword evidence="4" id="KW-0804">Transcription</keyword>
<protein>
    <submittedName>
        <fullName evidence="8">Uncharacterized protein</fullName>
    </submittedName>
</protein>
<proteinExistence type="inferred from homology"/>
<evidence type="ECO:0000256" key="1">
    <source>
        <dbReference type="ARBA" id="ARBA00004123"/>
    </source>
</evidence>
<evidence type="ECO:0000256" key="6">
    <source>
        <dbReference type="ARBA" id="ARBA00024343"/>
    </source>
</evidence>
<dbReference type="GO" id="GO:0003677">
    <property type="term" value="F:DNA binding"/>
    <property type="evidence" value="ECO:0007669"/>
    <property type="project" value="UniProtKB-KW"/>
</dbReference>
<comment type="similarity">
    <text evidence="6">Belongs to the AP2/ERF transcription factor family. ERF subfamily.</text>
</comment>
<keyword evidence="2" id="KW-0805">Transcription regulation</keyword>
<dbReference type="Gene3D" id="3.30.730.10">
    <property type="entry name" value="AP2/ERF domain"/>
    <property type="match status" value="1"/>
</dbReference>
<dbReference type="GO" id="GO:0005634">
    <property type="term" value="C:nucleus"/>
    <property type="evidence" value="ECO:0007669"/>
    <property type="project" value="UniProtKB-SubCell"/>
</dbReference>
<accession>A0A166EZW1</accession>
<dbReference type="InterPro" id="IPR050913">
    <property type="entry name" value="AP2/ERF_ERF"/>
</dbReference>
<dbReference type="Proteomes" id="UP000077755">
    <property type="component" value="Chromosome 2"/>
</dbReference>
<dbReference type="InterPro" id="IPR036955">
    <property type="entry name" value="AP2/ERF_dom_sf"/>
</dbReference>
<name>A0A166EZW1_DAUCS</name>
<keyword evidence="3" id="KW-0238">DNA-binding</keyword>
<dbReference type="SMART" id="SM00380">
    <property type="entry name" value="AP2"/>
    <property type="match status" value="1"/>
</dbReference>
<sequence length="221" mass="24021">MASKEKVAESSKAVEAGASAVVSAKAVEAGGSREEVRYIGVRRRLSGKYVAEIKHPLKNANVWLGTFETAEQAAMAYDEAARELRGNKTRTNFPLPDAFYQRRNVGQTKLSKILIPKSTGKSADQERFSAAVRPTLATVTGGAGSWIGYGSSYGLSPMYPYHRLPYVPMQWGFPPMLNRSPEFRTNLLPAQSDSDSSSVIAGNPTRKGLDIDLNLPPPSED</sequence>
<evidence type="ECO:0000313" key="8">
    <source>
        <dbReference type="EMBL" id="WOG89818.1"/>
    </source>
</evidence>
<feature type="region of interest" description="Disordered" evidence="7">
    <location>
        <begin position="187"/>
        <end position="221"/>
    </location>
</feature>
<evidence type="ECO:0000256" key="2">
    <source>
        <dbReference type="ARBA" id="ARBA00023015"/>
    </source>
</evidence>
<dbReference type="PROSITE" id="PS51032">
    <property type="entry name" value="AP2_ERF"/>
    <property type="match status" value="1"/>
</dbReference>